<accession>A0A6J5NDY1</accession>
<organism evidence="1">
    <name type="scientific">uncultured Caudovirales phage</name>
    <dbReference type="NCBI Taxonomy" id="2100421"/>
    <lineage>
        <taxon>Viruses</taxon>
        <taxon>Duplodnaviria</taxon>
        <taxon>Heunggongvirae</taxon>
        <taxon>Uroviricota</taxon>
        <taxon>Caudoviricetes</taxon>
        <taxon>Peduoviridae</taxon>
        <taxon>Maltschvirus</taxon>
        <taxon>Maltschvirus maltsch</taxon>
    </lineage>
</organism>
<dbReference type="EMBL" id="LR796630">
    <property type="protein sequence ID" value="CAB4155355.1"/>
    <property type="molecule type" value="Genomic_DNA"/>
</dbReference>
<name>A0A6J5NDY1_9CAUD</name>
<reference evidence="1" key="1">
    <citation type="submission" date="2020-04" db="EMBL/GenBank/DDBJ databases">
        <authorList>
            <person name="Chiriac C."/>
            <person name="Salcher M."/>
            <person name="Ghai R."/>
            <person name="Kavagutti S V."/>
        </authorList>
    </citation>
    <scope>NUCLEOTIDE SEQUENCE</scope>
</reference>
<proteinExistence type="predicted"/>
<protein>
    <submittedName>
        <fullName evidence="1">Uncharacterized protein</fullName>
    </submittedName>
</protein>
<evidence type="ECO:0000313" key="1">
    <source>
        <dbReference type="EMBL" id="CAB4155355.1"/>
    </source>
</evidence>
<gene>
    <name evidence="1" type="ORF">UFOVP674_8</name>
</gene>
<sequence length="63" mass="7366">MTYEEAFQLVEELTELAKKHSQPEDYSPDYLVGYLKSRLAQTMVECPMARVSTVRHLQYLKSL</sequence>